<keyword evidence="4" id="KW-1185">Reference proteome</keyword>
<sequence length="141" mass="16246">METSEKKVITVETEVNAPIEKVWELWSKPEHITQWCVATPEWHTPYAENDLREGGRFMTRMEAKDGSFGFDLPGTYTKVKQHELIAYTMDDDRKVVIQFSGSNPVKISESFEAEQTNPIEMQQLGWQAILDNFKKYAEAGN</sequence>
<proteinExistence type="inferred from homology"/>
<protein>
    <submittedName>
        <fullName evidence="3">SRPBCC family protein</fullName>
    </submittedName>
</protein>
<organism evidence="3 4">
    <name type="scientific">Mucilaginibacter straminoryzae</name>
    <dbReference type="NCBI Taxonomy" id="2932774"/>
    <lineage>
        <taxon>Bacteria</taxon>
        <taxon>Pseudomonadati</taxon>
        <taxon>Bacteroidota</taxon>
        <taxon>Sphingobacteriia</taxon>
        <taxon>Sphingobacteriales</taxon>
        <taxon>Sphingobacteriaceae</taxon>
        <taxon>Mucilaginibacter</taxon>
    </lineage>
</organism>
<evidence type="ECO:0000313" key="3">
    <source>
        <dbReference type="EMBL" id="MCJ8211373.1"/>
    </source>
</evidence>
<name>A0A9X1X5L2_9SPHI</name>
<reference evidence="3" key="1">
    <citation type="submission" date="2022-04" db="EMBL/GenBank/DDBJ databases">
        <title>Mucilaginibacter sp. RS28 isolated from freshwater.</title>
        <authorList>
            <person name="Ko S.-R."/>
        </authorList>
    </citation>
    <scope>NUCLEOTIDE SEQUENCE</scope>
    <source>
        <strain evidence="3">RS28</strain>
    </source>
</reference>
<dbReference type="EMBL" id="JALJEJ010000009">
    <property type="protein sequence ID" value="MCJ8211373.1"/>
    <property type="molecule type" value="Genomic_DNA"/>
</dbReference>
<dbReference type="AlphaFoldDB" id="A0A9X1X5L2"/>
<comment type="similarity">
    <text evidence="1">Belongs to the AHA1 family.</text>
</comment>
<dbReference type="RefSeq" id="WP_245131927.1">
    <property type="nucleotide sequence ID" value="NZ_JALJEJ010000009.1"/>
</dbReference>
<dbReference type="InterPro" id="IPR023393">
    <property type="entry name" value="START-like_dom_sf"/>
</dbReference>
<dbReference type="Pfam" id="PF08327">
    <property type="entry name" value="AHSA1"/>
    <property type="match status" value="1"/>
</dbReference>
<evidence type="ECO:0000256" key="1">
    <source>
        <dbReference type="ARBA" id="ARBA00006817"/>
    </source>
</evidence>
<feature type="domain" description="Activator of Hsp90 ATPase homologue 1/2-like C-terminal" evidence="2">
    <location>
        <begin position="16"/>
        <end position="138"/>
    </location>
</feature>
<dbReference type="SUPFAM" id="SSF55961">
    <property type="entry name" value="Bet v1-like"/>
    <property type="match status" value="1"/>
</dbReference>
<comment type="caution">
    <text evidence="3">The sequence shown here is derived from an EMBL/GenBank/DDBJ whole genome shotgun (WGS) entry which is preliminary data.</text>
</comment>
<dbReference type="InterPro" id="IPR013538">
    <property type="entry name" value="ASHA1/2-like_C"/>
</dbReference>
<gene>
    <name evidence="3" type="ORF">MUY27_16770</name>
</gene>
<dbReference type="CDD" id="cd08897">
    <property type="entry name" value="SRPBCC_CalC_Aha1-like_4"/>
    <property type="match status" value="1"/>
</dbReference>
<evidence type="ECO:0000259" key="2">
    <source>
        <dbReference type="Pfam" id="PF08327"/>
    </source>
</evidence>
<dbReference type="Proteomes" id="UP001139450">
    <property type="component" value="Unassembled WGS sequence"/>
</dbReference>
<evidence type="ECO:0000313" key="4">
    <source>
        <dbReference type="Proteomes" id="UP001139450"/>
    </source>
</evidence>
<accession>A0A9X1X5L2</accession>
<dbReference type="Gene3D" id="3.30.530.20">
    <property type="match status" value="1"/>
</dbReference>